<protein>
    <submittedName>
        <fullName evidence="1">Uncharacterized protein</fullName>
    </submittedName>
</protein>
<dbReference type="RefSeq" id="WP_115870740.1">
    <property type="nucleotide sequence ID" value="NZ_JAEDAQ010000002.1"/>
</dbReference>
<keyword evidence="2" id="KW-1185">Reference proteome</keyword>
<accession>A0ABS0QLJ5</accession>
<sequence>MGKPLHVRYRDIQSYYDENLWTEPLRLYDFEDYGLHIELKSGYYNSIIVPFNTDLLIFDDGYMIVGQYDFIDPYSKSFDTFHRKGSVV</sequence>
<gene>
    <name evidence="1" type="ORF">I9026_01745</name>
</gene>
<organism evidence="1 2">
    <name type="scientific">Staphylococcus felis</name>
    <dbReference type="NCBI Taxonomy" id="46127"/>
    <lineage>
        <taxon>Bacteria</taxon>
        <taxon>Bacillati</taxon>
        <taxon>Bacillota</taxon>
        <taxon>Bacilli</taxon>
        <taxon>Bacillales</taxon>
        <taxon>Staphylococcaceae</taxon>
        <taxon>Staphylococcus</taxon>
    </lineage>
</organism>
<name>A0ABS0QLJ5_9STAP</name>
<dbReference type="EMBL" id="JAEDAQ010000002">
    <property type="protein sequence ID" value="MBH9580094.1"/>
    <property type="molecule type" value="Genomic_DNA"/>
</dbReference>
<proteinExistence type="predicted"/>
<evidence type="ECO:0000313" key="2">
    <source>
        <dbReference type="Proteomes" id="UP000597038"/>
    </source>
</evidence>
<evidence type="ECO:0000313" key="1">
    <source>
        <dbReference type="EMBL" id="MBH9580094.1"/>
    </source>
</evidence>
<comment type="caution">
    <text evidence="1">The sequence shown here is derived from an EMBL/GenBank/DDBJ whole genome shotgun (WGS) entry which is preliminary data.</text>
</comment>
<dbReference type="Proteomes" id="UP000597038">
    <property type="component" value="Unassembled WGS sequence"/>
</dbReference>
<reference evidence="1 2" key="1">
    <citation type="submission" date="2020-12" db="EMBL/GenBank/DDBJ databases">
        <title>Genomic analysis of Staphylococcus felis from a cat with skin infection.</title>
        <authorList>
            <person name="Aslantas O."/>
            <person name="Keskin O."/>
            <person name="Buyukaltay K."/>
            <person name="Gullu Yucetepe A."/>
        </authorList>
    </citation>
    <scope>NUCLEOTIDE SEQUENCE [LARGE SCALE GENOMIC DNA]</scope>
    <source>
        <strain evidence="1 2">HARRANVET</strain>
    </source>
</reference>